<reference evidence="5 13" key="5">
    <citation type="submission" date="2020-02" db="EMBL/GenBank/DDBJ databases">
        <title>Detection of Heterogeneous Vancomycin Intermediate Resistance in Methicillin Resistant Staphylococcus aureus Isolates from Latin-America.</title>
        <authorList>
            <person name="Castro-Cardozo B."/>
            <person name="Berrio M."/>
            <person name="Vargas M.L."/>
            <person name="Carvajal L.P."/>
            <person name="Millan L.V."/>
            <person name="Rios R."/>
            <person name="Hernandez A."/>
            <person name="Rincon S.L."/>
            <person name="Cubides P."/>
            <person name="Forero E."/>
            <person name="Dinh A."/>
            <person name="Seas C."/>
            <person name="Munita J.M."/>
            <person name="Arias C.A."/>
            <person name="Reyes J."/>
            <person name="Diaz L."/>
        </authorList>
    </citation>
    <scope>NUCLEOTIDE SEQUENCE [LARGE SCALE GENOMIC DNA]</scope>
    <source>
        <strain evidence="5 13">UG255</strain>
    </source>
</reference>
<gene>
    <name evidence="8" type="ORF">DQU50_05255</name>
    <name evidence="4" type="ORF">G0Z31_00665</name>
    <name evidence="5" type="ORF">G6Y24_12435</name>
    <name evidence="1" type="ORF">GAY54_07905</name>
    <name evidence="2" type="ORF">GO793_00640</name>
    <name evidence="3" type="ORF">GO941_17720</name>
    <name evidence="6" type="ORF">GQX52_04155</name>
    <name evidence="7" type="ORF">HH313_001764</name>
</gene>
<reference evidence="8 11" key="1">
    <citation type="submission" date="2018-06" db="EMBL/GenBank/DDBJ databases">
        <title>Whole genome sequencing to identify and define MRSA outbreaks.</title>
        <authorList>
            <person name="Sullivan M.J."/>
            <person name="Altman D.R."/>
            <person name="Chacko K."/>
            <person name="Ciferri B."/>
            <person name="Webster E."/>
            <person name="Deikus G."/>
            <person name="Lewis M."/>
            <person name="Khan Z."/>
            <person name="Beckford C."/>
            <person name="Rendo A."/>
            <person name="Samaroo F."/>
            <person name="Sebra R."/>
            <person name="Karam-Howlin R."/>
            <person name="Southwick K."/>
            <person name="Adams E."/>
            <person name="Ying L."/>
            <person name="Kornblum J."/>
            <person name="Factor S."/>
            <person name="Danesh Yazdi M."/>
            <person name="Dingle T."/>
            <person name="Hamula C."/>
            <person name="Bashir A."/>
            <person name="Schadt E."/>
            <person name="Kasarskis A."/>
            <person name="Patel G."/>
            <person name="Wallach F."/>
            <person name="Gibbs K."/>
            <person name="Van Bakel H."/>
        </authorList>
    </citation>
    <scope>NUCLEOTIDE SEQUENCE [LARGE SCALE GENOMIC DNA]</scope>
    <source>
        <strain evidence="8">Pt013</strain>
        <strain evidence="11">pt013</strain>
    </source>
</reference>
<protein>
    <submittedName>
        <fullName evidence="5">Uncharacterized protein</fullName>
    </submittedName>
</protein>
<organism evidence="5 13">
    <name type="scientific">Staphylococcus aureus</name>
    <dbReference type="NCBI Taxonomy" id="1280"/>
    <lineage>
        <taxon>Bacteria</taxon>
        <taxon>Bacillati</taxon>
        <taxon>Bacillota</taxon>
        <taxon>Bacilli</taxon>
        <taxon>Bacillales</taxon>
        <taxon>Staphylococcaceae</taxon>
        <taxon>Staphylococcus</taxon>
    </lineage>
</organism>
<evidence type="ECO:0000313" key="6">
    <source>
        <dbReference type="EMBL" id="NUY67851.1"/>
    </source>
</evidence>
<evidence type="ECO:0000313" key="10">
    <source>
        <dbReference type="Proteomes" id="UP000434412"/>
    </source>
</evidence>
<dbReference type="AlphaFoldDB" id="A0A2U0IM51"/>
<dbReference type="Proteomes" id="UP000434412">
    <property type="component" value="Unassembled WGS sequence"/>
</dbReference>
<dbReference type="Proteomes" id="UP000463077">
    <property type="component" value="Unassembled WGS sequence"/>
</dbReference>
<proteinExistence type="predicted"/>
<evidence type="ECO:0000313" key="14">
    <source>
        <dbReference type="Proteomes" id="UP000478431"/>
    </source>
</evidence>
<dbReference type="EMBL" id="JAAJIY010000001">
    <property type="protein sequence ID" value="NGK20032.1"/>
    <property type="molecule type" value="Genomic_DNA"/>
</dbReference>
<sequence>MKIILLLFLIFGCIVVVTLKSEHQLTLFSI</sequence>
<evidence type="ECO:0000313" key="11">
    <source>
        <dbReference type="Proteomes" id="UP000451682"/>
    </source>
</evidence>
<dbReference type="EMBL" id="WFHO01000012">
    <property type="protein sequence ID" value="MUG52477.1"/>
    <property type="molecule type" value="Genomic_DNA"/>
</dbReference>
<dbReference type="EMBL" id="CP053070">
    <property type="protein sequence ID" value="QJR07890.1"/>
    <property type="molecule type" value="Genomic_DNA"/>
</dbReference>
<dbReference type="KEGG" id="sams:NI36_09270"/>
<evidence type="ECO:0000313" key="8">
    <source>
        <dbReference type="EMBL" id="TXL47226.1"/>
    </source>
</evidence>
<reference evidence="1 12" key="2">
    <citation type="journal article" date="2019" name="Int. J. Infect. Dis.">
        <title>Characterization of a community-acquired methicillin-resistant sequence type 338 Staphylococcus aureus strain containing a staphylococcal cassette chromosome mec type VT.</title>
        <authorList>
            <person name="Chen Y."/>
            <person name="Hong J."/>
            <person name="Chen Y."/>
            <person name="Wang H."/>
            <person name="Yu Y."/>
            <person name="Qu T."/>
        </authorList>
    </citation>
    <scope>NUCLEOTIDE SEQUENCE [LARGE SCALE GENOMIC DNA]</scope>
    <source>
        <strain evidence="1 12">LJ05</strain>
    </source>
</reference>
<evidence type="ECO:0000313" key="3">
    <source>
        <dbReference type="EMBL" id="MVL47273.1"/>
    </source>
</evidence>
<reference evidence="4 14" key="6">
    <citation type="submission" date="2020-02" db="EMBL/GenBank/DDBJ databases">
        <title>Novel Insights Into The Classification of Staphylococcal Beta-Lactamases In Relation To The Cefazolin Inoculum Effect.</title>
        <authorList>
            <person name="Carvajal L.P."/>
            <person name="Rincon S."/>
            <person name="Echeverri A."/>
            <person name="Porras J."/>
            <person name="Rios R."/>
            <person name="Ordonez K."/>
            <person name="Seas C."/>
            <person name="Gomez-Villegas S."/>
            <person name="Diaz L."/>
            <person name="Arias C.A."/>
            <person name="Reyes J."/>
        </authorList>
    </citation>
    <scope>NUCLEOTIDE SEQUENCE [LARGE SCALE GENOMIC DNA]</scope>
    <source>
        <strain evidence="4 14">UP127</strain>
    </source>
</reference>
<dbReference type="Proteomes" id="UP000433366">
    <property type="component" value="Unassembled WGS sequence"/>
</dbReference>
<dbReference type="EMBL" id="JAALTR010000312">
    <property type="protein sequence ID" value="NGW68275.1"/>
    <property type="molecule type" value="Genomic_DNA"/>
</dbReference>
<name>A0A2U0IM51_STAAU</name>
<evidence type="ECO:0000313" key="7">
    <source>
        <dbReference type="EMBL" id="QJR07890.1"/>
    </source>
</evidence>
<accession>A0A4P7P6J9</accession>
<dbReference type="EMBL" id="WPVZ01000994">
    <property type="protein sequence ID" value="MVL47273.1"/>
    <property type="molecule type" value="Genomic_DNA"/>
</dbReference>
<dbReference type="Proteomes" id="UP000478431">
    <property type="component" value="Unassembled WGS sequence"/>
</dbReference>
<reference evidence="6 16" key="4">
    <citation type="journal article" date="2020" name="J. Antimicrob. Chemother.">
        <title>Detection of heterogeneous vancomycin intermediate resistance in MRSA isolates from Latin America.</title>
        <authorList>
            <person name="Castro B.E."/>
            <person name="Berrio M."/>
            <person name="Vargas M.L."/>
            <person name="Carvajal L.P."/>
            <person name="Millan L.V."/>
            <person name="Rios R."/>
            <person name="Hernandez A.K."/>
            <person name="Rincon S."/>
            <person name="Cubides P."/>
            <person name="Forero E."/>
            <person name="Dinh A."/>
            <person name="Seas C."/>
            <person name="Munita J.M."/>
            <person name="Arias C.A."/>
            <person name="Reyes J."/>
            <person name="Diaz L."/>
        </authorList>
    </citation>
    <scope>NUCLEOTIDE SEQUENCE [LARGE SCALE GENOMIC DNA]</scope>
    <source>
        <strain evidence="6 16">UP89</strain>
    </source>
</reference>
<dbReference type="EMBL" id="JAANDN010000043">
    <property type="protein sequence ID" value="NUY67851.1"/>
    <property type="molecule type" value="Genomic_DNA"/>
</dbReference>
<accession>A0A2U0IM51</accession>
<reference evidence="9 10" key="3">
    <citation type="submission" date="2019-11" db="EMBL/GenBank/DDBJ databases">
        <title>Implementation of targeted gown and glove precautions to prevent Staphylococcus aureus acquisition in community-based nursing homes.</title>
        <authorList>
            <person name="Stine O.C."/>
        </authorList>
    </citation>
    <scope>NUCLEOTIDE SEQUENCE [LARGE SCALE GENOMIC DNA]</scope>
    <source>
        <strain evidence="3 10">S_2023.LVRQ.AN</strain>
        <strain evidence="2 9">S_4031.LGMP.AI</strain>
    </source>
</reference>
<evidence type="ECO:0000313" key="16">
    <source>
        <dbReference type="Proteomes" id="UP000561555"/>
    </source>
</evidence>
<reference evidence="7 15" key="7">
    <citation type="submission" date="2020-04" db="EMBL/GenBank/DDBJ databases">
        <authorList>
            <person name="Kim J.-M."/>
            <person name="Chung S.H."/>
            <person name="Kim I."/>
            <person name="Kim J.-S."/>
        </authorList>
    </citation>
    <scope>NUCLEOTIDE SEQUENCE [LARGE SCALE GENOMIC DNA]</scope>
    <source>
        <strain evidence="7">HL20709</strain>
    </source>
</reference>
<dbReference type="EMBL" id="QNXF01000002">
    <property type="protein sequence ID" value="TXL47226.1"/>
    <property type="molecule type" value="Genomic_DNA"/>
</dbReference>
<evidence type="ECO:0000313" key="9">
    <source>
        <dbReference type="Proteomes" id="UP000433366"/>
    </source>
</evidence>
<evidence type="ECO:0000313" key="5">
    <source>
        <dbReference type="EMBL" id="NGW68275.1"/>
    </source>
</evidence>
<dbReference type="EMBL" id="WPRH01000052">
    <property type="protein sequence ID" value="MVI54381.1"/>
    <property type="molecule type" value="Genomic_DNA"/>
</dbReference>
<evidence type="ECO:0000313" key="1">
    <source>
        <dbReference type="EMBL" id="MUG52477.1"/>
    </source>
</evidence>
<evidence type="ECO:0000313" key="2">
    <source>
        <dbReference type="EMBL" id="MVI54381.1"/>
    </source>
</evidence>
<dbReference type="Proteomes" id="UP000502818">
    <property type="component" value="Chromosome"/>
</dbReference>
<evidence type="ECO:0000313" key="4">
    <source>
        <dbReference type="EMBL" id="NGK20032.1"/>
    </source>
</evidence>
<evidence type="ECO:0000313" key="15">
    <source>
        <dbReference type="Proteomes" id="UP000502818"/>
    </source>
</evidence>
<evidence type="ECO:0000313" key="12">
    <source>
        <dbReference type="Proteomes" id="UP000463077"/>
    </source>
</evidence>
<evidence type="ECO:0000313" key="13">
    <source>
        <dbReference type="Proteomes" id="UP000473113"/>
    </source>
</evidence>
<dbReference type="Proteomes" id="UP000561555">
    <property type="component" value="Unassembled WGS sequence"/>
</dbReference>
<dbReference type="Proteomes" id="UP000473113">
    <property type="component" value="Unassembled WGS sequence"/>
</dbReference>
<dbReference type="RefSeq" id="WP_031761401.1">
    <property type="nucleotide sequence ID" value="NZ_AP014652.1"/>
</dbReference>
<dbReference type="Proteomes" id="UP000451682">
    <property type="component" value="Unassembled WGS sequence"/>
</dbReference>